<proteinExistence type="predicted"/>
<dbReference type="Proteomes" id="UP000218775">
    <property type="component" value="Unassembled WGS sequence"/>
</dbReference>
<accession>A0A2A4X154</accession>
<dbReference type="InterPro" id="IPR029044">
    <property type="entry name" value="Nucleotide-diphossugar_trans"/>
</dbReference>
<reference evidence="5" key="1">
    <citation type="submission" date="2017-08" db="EMBL/GenBank/DDBJ databases">
        <title>A dynamic microbial community with high functional redundancy inhabits the cold, oxic subseafloor aquifer.</title>
        <authorList>
            <person name="Tully B.J."/>
            <person name="Wheat C.G."/>
            <person name="Glazer B.T."/>
            <person name="Huber J.A."/>
        </authorList>
    </citation>
    <scope>NUCLEOTIDE SEQUENCE [LARGE SCALE GENOMIC DNA]</scope>
</reference>
<name>A0A2A4X154_UNCAE</name>
<sequence length="691" mass="77479">MRFFLSLDICEKVDRRLLCCLGQLLKAGGSYQHKLGLLLRNIPVTGKSANAFLEEIKDERRAKEHYFKVCLILMGQAHVLGDQEEISPDLFIYLDALDQFFTPLGGILAYQESVLTLLEERSAPRNLEEMKPVKGYDLTRESEDTKKWVLEGLERLGSFCGLFPIGGAADRLNIGSVKTVYSASFSFFGKSLLARLVEDVGAQEYLHFKLFGAQVTLPLFFMVSEKQEHFQQIKALMEEENFFNRTPSSITIALQPLCPLFNEQGVWHSEKPMQITKKPGGHGMLWKVARESGWLQKMADQGKKKMIVRQINNLVAGTDFTLLAFQGLGMSKDSLFGMAGCAKKLGAKEGTCVLKKVEQGYCLTNIEYCDSRAGLLQEETEEMLANTNILFADTQAINAVAKIDPFPGKMLNFRLDQSFGGEPQKLARLETMMQNISEHFVFSKGDKNKVFVAKGARNKTISCTKKLSQQKALELETPEQCLNDMMEGSRELLEQFCSSTLPIKDPGVTNFLFSYHKALGPLYSIIGQKIGRLHLKKGAEVRLDIADIYLEKCFVQGSLLIQSAQVMGHLNSGVRTYSDKTGSCILEDVKIVNRGADFSQNLWSDSFVRDESVEIVLEGHSRFIARSVEFLGKVKIVVPDGVEMEALHGLDGKIIFKQSSINKSKEVPFYQYAVAQDNFIEVKRGFDLPKD</sequence>
<dbReference type="InterPro" id="IPR039741">
    <property type="entry name" value="UDP-sugar_pyrophosphorylase"/>
</dbReference>
<dbReference type="GO" id="GO:0006048">
    <property type="term" value="P:UDP-N-acetylglucosamine biosynthetic process"/>
    <property type="evidence" value="ECO:0007669"/>
    <property type="project" value="TreeGrafter"/>
</dbReference>
<dbReference type="InterPro" id="IPR057388">
    <property type="entry name" value="Hexapep_UGP3_C"/>
</dbReference>
<dbReference type="SUPFAM" id="SSF53448">
    <property type="entry name" value="Nucleotide-diphospho-sugar transferases"/>
    <property type="match status" value="1"/>
</dbReference>
<comment type="caution">
    <text evidence="4">The sequence shown here is derived from an EMBL/GenBank/DDBJ whole genome shotgun (WGS) entry which is preliminary data.</text>
</comment>
<dbReference type="AlphaFoldDB" id="A0A2A4X154"/>
<evidence type="ECO:0000256" key="2">
    <source>
        <dbReference type="ARBA" id="ARBA00022695"/>
    </source>
</evidence>
<dbReference type="PANTHER" id="PTHR11952:SF14">
    <property type="entry name" value="UTP--GLUCOSE-1-PHOSPHATE URIDYLYLTRANSFERASE 3, CHLOROPLASTIC"/>
    <property type="match status" value="1"/>
</dbReference>
<evidence type="ECO:0000313" key="4">
    <source>
        <dbReference type="EMBL" id="PCI76051.1"/>
    </source>
</evidence>
<dbReference type="Pfam" id="PF25441">
    <property type="entry name" value="Hexapep_UGP3_C"/>
    <property type="match status" value="1"/>
</dbReference>
<protein>
    <recommendedName>
        <fullName evidence="3">UGP3-like C-terminal hexapeptide repeats domain-containing protein</fullName>
    </recommendedName>
</protein>
<dbReference type="GO" id="GO:0003977">
    <property type="term" value="F:UDP-N-acetylglucosamine diphosphorylase activity"/>
    <property type="evidence" value="ECO:0007669"/>
    <property type="project" value="TreeGrafter"/>
</dbReference>
<keyword evidence="2" id="KW-0548">Nucleotidyltransferase</keyword>
<evidence type="ECO:0000256" key="1">
    <source>
        <dbReference type="ARBA" id="ARBA00022679"/>
    </source>
</evidence>
<evidence type="ECO:0000313" key="5">
    <source>
        <dbReference type="Proteomes" id="UP000218775"/>
    </source>
</evidence>
<organism evidence="4 5">
    <name type="scientific">Aerophobetes bacterium</name>
    <dbReference type="NCBI Taxonomy" id="2030807"/>
    <lineage>
        <taxon>Bacteria</taxon>
        <taxon>Candidatus Aerophobota</taxon>
    </lineage>
</organism>
<dbReference type="Pfam" id="PF01704">
    <property type="entry name" value="UDPGP"/>
    <property type="match status" value="1"/>
</dbReference>
<gene>
    <name evidence="4" type="ORF">COB21_04900</name>
</gene>
<feature type="domain" description="UGP3-like C-terminal hexapeptide repeats" evidence="3">
    <location>
        <begin position="534"/>
        <end position="683"/>
    </location>
</feature>
<dbReference type="PANTHER" id="PTHR11952">
    <property type="entry name" value="UDP- GLUCOSE PYROPHOSPHORYLASE"/>
    <property type="match status" value="1"/>
</dbReference>
<evidence type="ECO:0000259" key="3">
    <source>
        <dbReference type="Pfam" id="PF25441"/>
    </source>
</evidence>
<keyword evidence="1" id="KW-0808">Transferase</keyword>
<dbReference type="InterPro" id="IPR002618">
    <property type="entry name" value="UDPGP_fam"/>
</dbReference>
<dbReference type="Gene3D" id="3.90.550.10">
    <property type="entry name" value="Spore Coat Polysaccharide Biosynthesis Protein SpsA, Chain A"/>
    <property type="match status" value="1"/>
</dbReference>
<dbReference type="EMBL" id="NVUK01000035">
    <property type="protein sequence ID" value="PCI76051.1"/>
    <property type="molecule type" value="Genomic_DNA"/>
</dbReference>